<evidence type="ECO:0000256" key="7">
    <source>
        <dbReference type="ARBA" id="ARBA00023237"/>
    </source>
</evidence>
<dbReference type="RefSeq" id="WP_313834249.1">
    <property type="nucleotide sequence ID" value="NZ_JAQOUE010000001.1"/>
</dbReference>
<organism evidence="9 10">
    <name type="scientific">Candidatus Nitronereus thalassa</name>
    <dbReference type="NCBI Taxonomy" id="3020898"/>
    <lineage>
        <taxon>Bacteria</taxon>
        <taxon>Pseudomonadati</taxon>
        <taxon>Nitrospirota</taxon>
        <taxon>Nitrospiria</taxon>
        <taxon>Nitrospirales</taxon>
        <taxon>Nitrospiraceae</taxon>
        <taxon>Candidatus Nitronereus</taxon>
    </lineage>
</organism>
<comment type="similarity">
    <text evidence="2">Belongs to the outer membrane factor (OMF) (TC 1.B.17) family.</text>
</comment>
<comment type="subcellular location">
    <subcellularLocation>
        <location evidence="1">Cell outer membrane</location>
    </subcellularLocation>
</comment>
<evidence type="ECO:0000256" key="6">
    <source>
        <dbReference type="ARBA" id="ARBA00023136"/>
    </source>
</evidence>
<dbReference type="PANTHER" id="PTHR30026:SF20">
    <property type="entry name" value="OUTER MEMBRANE PROTEIN TOLC"/>
    <property type="match status" value="1"/>
</dbReference>
<keyword evidence="7" id="KW-0998">Cell outer membrane</keyword>
<gene>
    <name evidence="9" type="ORF">PPG34_15120</name>
</gene>
<dbReference type="Proteomes" id="UP001250932">
    <property type="component" value="Unassembled WGS sequence"/>
</dbReference>
<evidence type="ECO:0000256" key="5">
    <source>
        <dbReference type="ARBA" id="ARBA00022692"/>
    </source>
</evidence>
<evidence type="ECO:0000256" key="4">
    <source>
        <dbReference type="ARBA" id="ARBA00022452"/>
    </source>
</evidence>
<comment type="caution">
    <text evidence="9">The sequence shown here is derived from an EMBL/GenBank/DDBJ whole genome shotgun (WGS) entry which is preliminary data.</text>
</comment>
<evidence type="ECO:0000313" key="9">
    <source>
        <dbReference type="EMBL" id="MDT7043684.1"/>
    </source>
</evidence>
<keyword evidence="5" id="KW-0812">Transmembrane</keyword>
<proteinExistence type="inferred from homology"/>
<reference evidence="9 10" key="1">
    <citation type="journal article" date="2023" name="ISME J.">
        <title>Cultivation and genomic characterization of novel and ubiquitous marine nitrite-oxidizing bacteria from the Nitrospirales.</title>
        <authorList>
            <person name="Mueller A.J."/>
            <person name="Daebeler A."/>
            <person name="Herbold C.W."/>
            <person name="Kirkegaard R.H."/>
            <person name="Daims H."/>
        </authorList>
    </citation>
    <scope>NUCLEOTIDE SEQUENCE [LARGE SCALE GENOMIC DNA]</scope>
    <source>
        <strain evidence="9 10">EB</strain>
    </source>
</reference>
<evidence type="ECO:0000256" key="3">
    <source>
        <dbReference type="ARBA" id="ARBA00022448"/>
    </source>
</evidence>
<keyword evidence="10" id="KW-1185">Reference proteome</keyword>
<dbReference type="EMBL" id="JAQOUE010000001">
    <property type="protein sequence ID" value="MDT7043684.1"/>
    <property type="molecule type" value="Genomic_DNA"/>
</dbReference>
<accession>A0ABU3KB90</accession>
<dbReference type="InterPro" id="IPR051906">
    <property type="entry name" value="TolC-like"/>
</dbReference>
<evidence type="ECO:0000256" key="1">
    <source>
        <dbReference type="ARBA" id="ARBA00004442"/>
    </source>
</evidence>
<dbReference type="PANTHER" id="PTHR30026">
    <property type="entry name" value="OUTER MEMBRANE PROTEIN TOLC"/>
    <property type="match status" value="1"/>
</dbReference>
<keyword evidence="3" id="KW-0813">Transport</keyword>
<evidence type="ECO:0000256" key="2">
    <source>
        <dbReference type="ARBA" id="ARBA00007613"/>
    </source>
</evidence>
<dbReference type="InterPro" id="IPR003423">
    <property type="entry name" value="OMP_efflux"/>
</dbReference>
<sequence>MLLREKILLGVFVLFMCWSPAIPSFVFGQEPRNVKEDTSQTARTKMGLPELIRLALKQNPGLSAIRKEVEVADQGILAAKGEHFGRINLEASDFTYGPDNLPLAMKTLIVEQGRIVRDGAGEHNNNLFSFGGTISIPLYTGGRITNQVRVEELGKELAAHRVAHTRDELIFNVASVYYNILKIQDFIRATQKSKEQLLESKRVVHRRFSVGKAAKVDVLKVNTRLASVKQLLIRFLNARKVLHGVLEVLLGEKVGVSRFVVSGDLRSTSTSLTEQLSLQQVQQQALHRRPELLVVKKEVEMQEKRIRIRFAEHLPNISVKGQAQGVTGDNSKLFAQQFAGVFFSIPLFAGGTIDAKVSQERLRFTKLQHTFTQLTLTITQEVQAAYLNMLEAEQRIAAAQAALDEGKEVLRIEALKVREGKSIIENLLDAQTAQLQAEQNFSAAVADYQIQLMALKKAIGQIEV</sequence>
<evidence type="ECO:0000256" key="8">
    <source>
        <dbReference type="SAM" id="Coils"/>
    </source>
</evidence>
<keyword evidence="6" id="KW-0472">Membrane</keyword>
<dbReference type="Pfam" id="PF02321">
    <property type="entry name" value="OEP"/>
    <property type="match status" value="2"/>
</dbReference>
<name>A0ABU3KB90_9BACT</name>
<feature type="coiled-coil region" evidence="8">
    <location>
        <begin position="382"/>
        <end position="409"/>
    </location>
</feature>
<dbReference type="Gene3D" id="1.20.1600.10">
    <property type="entry name" value="Outer membrane efflux proteins (OEP)"/>
    <property type="match status" value="1"/>
</dbReference>
<keyword evidence="8" id="KW-0175">Coiled coil</keyword>
<keyword evidence="4" id="KW-1134">Transmembrane beta strand</keyword>
<protein>
    <submittedName>
        <fullName evidence="9">TolC family protein</fullName>
    </submittedName>
</protein>
<evidence type="ECO:0000313" key="10">
    <source>
        <dbReference type="Proteomes" id="UP001250932"/>
    </source>
</evidence>
<dbReference type="SUPFAM" id="SSF56954">
    <property type="entry name" value="Outer membrane efflux proteins (OEP)"/>
    <property type="match status" value="1"/>
</dbReference>